<organism evidence="3 4">
    <name type="scientific">Robbsia betulipollinis</name>
    <dbReference type="NCBI Taxonomy" id="2981849"/>
    <lineage>
        <taxon>Bacteria</taxon>
        <taxon>Pseudomonadati</taxon>
        <taxon>Pseudomonadota</taxon>
        <taxon>Betaproteobacteria</taxon>
        <taxon>Burkholderiales</taxon>
        <taxon>Burkholderiaceae</taxon>
        <taxon>Robbsia</taxon>
    </lineage>
</organism>
<feature type="short sequence motif" description="Histidine triad motif" evidence="1">
    <location>
        <begin position="91"/>
        <end position="95"/>
    </location>
</feature>
<dbReference type="InterPro" id="IPR036265">
    <property type="entry name" value="HIT-like_sf"/>
</dbReference>
<dbReference type="RefSeq" id="WP_267847070.1">
    <property type="nucleotide sequence ID" value="NZ_JAPMXC010000001.1"/>
</dbReference>
<evidence type="ECO:0000259" key="2">
    <source>
        <dbReference type="PROSITE" id="PS51084"/>
    </source>
</evidence>
<keyword evidence="4" id="KW-1185">Reference proteome</keyword>
<evidence type="ECO:0000256" key="1">
    <source>
        <dbReference type="PROSITE-ProRule" id="PRU00464"/>
    </source>
</evidence>
<comment type="caution">
    <text evidence="3">The sequence shown here is derived from an EMBL/GenBank/DDBJ whole genome shotgun (WGS) entry which is preliminary data.</text>
</comment>
<name>A0ABT3ZMY7_9BURK</name>
<reference evidence="3" key="1">
    <citation type="submission" date="2022-11" db="EMBL/GenBank/DDBJ databases">
        <title>Robbsia betulipollinis sp. nov., isolated from pollen of birch (Betula pendula).</title>
        <authorList>
            <person name="Shi H."/>
            <person name="Ambika Manirajan B."/>
            <person name="Ratering S."/>
            <person name="Geissler-Plaum R."/>
            <person name="Schnell S."/>
        </authorList>
    </citation>
    <scope>NUCLEOTIDE SEQUENCE</scope>
    <source>
        <strain evidence="3">Bb-Pol-6</strain>
    </source>
</reference>
<proteinExistence type="predicted"/>
<evidence type="ECO:0000313" key="4">
    <source>
        <dbReference type="Proteomes" id="UP001082899"/>
    </source>
</evidence>
<dbReference type="Pfam" id="PF01230">
    <property type="entry name" value="HIT"/>
    <property type="match status" value="1"/>
</dbReference>
<dbReference type="SUPFAM" id="SSF54197">
    <property type="entry name" value="HIT-like"/>
    <property type="match status" value="1"/>
</dbReference>
<dbReference type="InterPro" id="IPR011146">
    <property type="entry name" value="HIT-like"/>
</dbReference>
<evidence type="ECO:0000313" key="3">
    <source>
        <dbReference type="EMBL" id="MCY0387318.1"/>
    </source>
</evidence>
<feature type="domain" description="HIT" evidence="2">
    <location>
        <begin position="5"/>
        <end position="106"/>
    </location>
</feature>
<protein>
    <submittedName>
        <fullName evidence="3">HIT family protein</fullName>
    </submittedName>
</protein>
<dbReference type="Proteomes" id="UP001082899">
    <property type="component" value="Unassembled WGS sequence"/>
</dbReference>
<accession>A0ABT3ZMY7</accession>
<sequence>MTHASACPLCTTDDGQVVWRDAVLRVVQVDDVDYPGFCRVIWQDHQAEMTDLDAAAQRHLFDVVLVVEQVVRDVMQCDKINLASLGNQVPHLHWHVIPRFTDDAHFPKPVWAETQRTVPDALHAARAARAGGLAPVLRTALDAAFFDQSAQETGDGRTR</sequence>
<dbReference type="EMBL" id="JAPMXC010000001">
    <property type="protein sequence ID" value="MCY0387318.1"/>
    <property type="molecule type" value="Genomic_DNA"/>
</dbReference>
<dbReference type="Gene3D" id="3.30.428.10">
    <property type="entry name" value="HIT-like"/>
    <property type="match status" value="1"/>
</dbReference>
<gene>
    <name evidence="3" type="ORF">OVY01_08740</name>
</gene>
<dbReference type="PROSITE" id="PS51084">
    <property type="entry name" value="HIT_2"/>
    <property type="match status" value="1"/>
</dbReference>